<feature type="compositionally biased region" description="Basic and acidic residues" evidence="1">
    <location>
        <begin position="182"/>
        <end position="202"/>
    </location>
</feature>
<dbReference type="Proteomes" id="UP000756132">
    <property type="component" value="Chromosome 13"/>
</dbReference>
<accession>A0A9Q8UWU4</accession>
<name>A0A9Q8UWU4_PASFU</name>
<evidence type="ECO:0000256" key="1">
    <source>
        <dbReference type="SAM" id="MobiDB-lite"/>
    </source>
</evidence>
<proteinExistence type="predicted"/>
<reference evidence="2" key="1">
    <citation type="submission" date="2021-12" db="EMBL/GenBank/DDBJ databases">
        <authorList>
            <person name="Zaccaron A."/>
            <person name="Stergiopoulos I."/>
        </authorList>
    </citation>
    <scope>NUCLEOTIDE SEQUENCE</scope>
    <source>
        <strain evidence="2">Race5_Kim</strain>
    </source>
</reference>
<sequence>MSTGTIFITASNADFKVANRFLLLIRDWEYGSGDRFHIKIDKNHVRFDANGYNNTVTDAGSLTADNFTNEWKGASLSDVETWMLEATRQDPTGDPSLWILLDDEGVEQQTCILAERRMPEDNYGMDPKPTFTLNKIRLSWEEVYSPWCNLDIANMSFDEFTADGPDAEGWWEYDSSSSSDLPDEKKQERDNEVQRLKEEGKA</sequence>
<dbReference type="GeneID" id="71993950"/>
<dbReference type="AlphaFoldDB" id="A0A9Q8UWU4"/>
<gene>
    <name evidence="2" type="ORF">CLAFUR5_14072</name>
</gene>
<dbReference type="OMA" id="WWEYDSS"/>
<dbReference type="EMBL" id="CP090175">
    <property type="protein sequence ID" value="UJO25257.1"/>
    <property type="molecule type" value="Genomic_DNA"/>
</dbReference>
<evidence type="ECO:0000313" key="2">
    <source>
        <dbReference type="EMBL" id="UJO25257.1"/>
    </source>
</evidence>
<protein>
    <submittedName>
        <fullName evidence="2">Uncharacterized protein</fullName>
    </submittedName>
</protein>
<keyword evidence="3" id="KW-1185">Reference proteome</keyword>
<dbReference type="RefSeq" id="XP_047769623.1">
    <property type="nucleotide sequence ID" value="XM_047913220.1"/>
</dbReference>
<organism evidence="2 3">
    <name type="scientific">Passalora fulva</name>
    <name type="common">Tomato leaf mold</name>
    <name type="synonym">Cladosporium fulvum</name>
    <dbReference type="NCBI Taxonomy" id="5499"/>
    <lineage>
        <taxon>Eukaryota</taxon>
        <taxon>Fungi</taxon>
        <taxon>Dikarya</taxon>
        <taxon>Ascomycota</taxon>
        <taxon>Pezizomycotina</taxon>
        <taxon>Dothideomycetes</taxon>
        <taxon>Dothideomycetidae</taxon>
        <taxon>Mycosphaerellales</taxon>
        <taxon>Mycosphaerellaceae</taxon>
        <taxon>Fulvia</taxon>
    </lineage>
</organism>
<evidence type="ECO:0000313" key="3">
    <source>
        <dbReference type="Proteomes" id="UP000756132"/>
    </source>
</evidence>
<dbReference type="KEGG" id="ffu:CLAFUR5_14072"/>
<dbReference type="OrthoDB" id="2884623at2759"/>
<feature type="region of interest" description="Disordered" evidence="1">
    <location>
        <begin position="168"/>
        <end position="202"/>
    </location>
</feature>
<reference evidence="2" key="2">
    <citation type="journal article" date="2022" name="Microb. Genom.">
        <title>A chromosome-scale genome assembly of the tomato pathogen Cladosporium fulvum reveals a compartmentalized genome architecture and the presence of a dispensable chromosome.</title>
        <authorList>
            <person name="Zaccaron A.Z."/>
            <person name="Chen L.H."/>
            <person name="Samaras A."/>
            <person name="Stergiopoulos I."/>
        </authorList>
    </citation>
    <scope>NUCLEOTIDE SEQUENCE</scope>
    <source>
        <strain evidence="2">Race5_Kim</strain>
    </source>
</reference>